<dbReference type="SMART" id="SM00419">
    <property type="entry name" value="HTH_CRP"/>
    <property type="match status" value="1"/>
</dbReference>
<dbReference type="CDD" id="cd00038">
    <property type="entry name" value="CAP_ED"/>
    <property type="match status" value="1"/>
</dbReference>
<reference evidence="6 7" key="1">
    <citation type="submission" date="2020-08" db="EMBL/GenBank/DDBJ databases">
        <title>Genome public.</title>
        <authorList>
            <person name="Liu C."/>
            <person name="Sun Q."/>
        </authorList>
    </citation>
    <scope>NUCLEOTIDE SEQUENCE [LARGE SCALE GENOMIC DNA]</scope>
    <source>
        <strain evidence="6 7">M2</strain>
    </source>
</reference>
<organism evidence="6 7">
    <name type="scientific">Agathobaculum hominis</name>
    <dbReference type="NCBI Taxonomy" id="2763014"/>
    <lineage>
        <taxon>Bacteria</taxon>
        <taxon>Bacillati</taxon>
        <taxon>Bacillota</taxon>
        <taxon>Clostridia</taxon>
        <taxon>Eubacteriales</taxon>
        <taxon>Butyricicoccaceae</taxon>
        <taxon>Agathobaculum</taxon>
    </lineage>
</organism>
<dbReference type="Pfam" id="PF00027">
    <property type="entry name" value="cNMP_binding"/>
    <property type="match status" value="1"/>
</dbReference>
<dbReference type="InterPro" id="IPR000595">
    <property type="entry name" value="cNMP-bd_dom"/>
</dbReference>
<accession>A0ABR7GNT2</accession>
<evidence type="ECO:0000256" key="3">
    <source>
        <dbReference type="ARBA" id="ARBA00023163"/>
    </source>
</evidence>
<evidence type="ECO:0000313" key="6">
    <source>
        <dbReference type="EMBL" id="MBC5695982.1"/>
    </source>
</evidence>
<keyword evidence="7" id="KW-1185">Reference proteome</keyword>
<dbReference type="SUPFAM" id="SSF51206">
    <property type="entry name" value="cAMP-binding domain-like"/>
    <property type="match status" value="1"/>
</dbReference>
<dbReference type="SUPFAM" id="SSF46785">
    <property type="entry name" value="Winged helix' DNA-binding domain"/>
    <property type="match status" value="1"/>
</dbReference>
<dbReference type="InterPro" id="IPR018490">
    <property type="entry name" value="cNMP-bd_dom_sf"/>
</dbReference>
<dbReference type="Gene3D" id="2.60.120.10">
    <property type="entry name" value="Jelly Rolls"/>
    <property type="match status" value="1"/>
</dbReference>
<dbReference type="EMBL" id="JACOPK010000007">
    <property type="protein sequence ID" value="MBC5695982.1"/>
    <property type="molecule type" value="Genomic_DNA"/>
</dbReference>
<dbReference type="InterPro" id="IPR014710">
    <property type="entry name" value="RmlC-like_jellyroll"/>
</dbReference>
<dbReference type="InterPro" id="IPR050397">
    <property type="entry name" value="Env_Response_Regulators"/>
</dbReference>
<keyword evidence="1" id="KW-0805">Transcription regulation</keyword>
<evidence type="ECO:0000256" key="1">
    <source>
        <dbReference type="ARBA" id="ARBA00023015"/>
    </source>
</evidence>
<dbReference type="PANTHER" id="PTHR24567">
    <property type="entry name" value="CRP FAMILY TRANSCRIPTIONAL REGULATORY PROTEIN"/>
    <property type="match status" value="1"/>
</dbReference>
<dbReference type="PROSITE" id="PS51063">
    <property type="entry name" value="HTH_CRP_2"/>
    <property type="match status" value="1"/>
</dbReference>
<evidence type="ECO:0000256" key="2">
    <source>
        <dbReference type="ARBA" id="ARBA00023125"/>
    </source>
</evidence>
<keyword evidence="2" id="KW-0238">DNA-binding</keyword>
<evidence type="ECO:0000313" key="7">
    <source>
        <dbReference type="Proteomes" id="UP000641741"/>
    </source>
</evidence>
<sequence>MNLLELPFFSGFTAQELRLLRSLGCMRTDRFPHGALILRAGSRTREMGIVVSGCVHIESSDFWGTHSILSSVEAGGVFAETYALCGEALMVDAVAAKDCEILFLSLLPLLDGDNAAESWHSKLMQRILLLTAQKNLTLSTRIFCTSAKNVRGRLLTYLSGEAARQGRYEFDIPFNRQQLADYLNLDRSALSKELSRMRDEGMLAYRRNHFILYKTEN</sequence>
<dbReference type="Pfam" id="PF13545">
    <property type="entry name" value="HTH_Crp_2"/>
    <property type="match status" value="1"/>
</dbReference>
<comment type="caution">
    <text evidence="6">The sequence shown here is derived from an EMBL/GenBank/DDBJ whole genome shotgun (WGS) entry which is preliminary data.</text>
</comment>
<dbReference type="InterPro" id="IPR036390">
    <property type="entry name" value="WH_DNA-bd_sf"/>
</dbReference>
<dbReference type="PANTHER" id="PTHR24567:SF58">
    <property type="entry name" value="CYCLIC AMP-BINDING REGULATORY PROTEIN"/>
    <property type="match status" value="1"/>
</dbReference>
<dbReference type="PROSITE" id="PS50042">
    <property type="entry name" value="CNMP_BINDING_3"/>
    <property type="match status" value="1"/>
</dbReference>
<dbReference type="Proteomes" id="UP000641741">
    <property type="component" value="Unassembled WGS sequence"/>
</dbReference>
<proteinExistence type="predicted"/>
<feature type="domain" description="Cyclic nucleotide-binding" evidence="4">
    <location>
        <begin position="26"/>
        <end position="105"/>
    </location>
</feature>
<evidence type="ECO:0000259" key="5">
    <source>
        <dbReference type="PROSITE" id="PS51063"/>
    </source>
</evidence>
<evidence type="ECO:0000259" key="4">
    <source>
        <dbReference type="PROSITE" id="PS50042"/>
    </source>
</evidence>
<name>A0ABR7GNT2_9FIRM</name>
<gene>
    <name evidence="6" type="ORF">H8S02_08490</name>
</gene>
<keyword evidence="3" id="KW-0804">Transcription</keyword>
<dbReference type="InterPro" id="IPR012318">
    <property type="entry name" value="HTH_CRP"/>
</dbReference>
<protein>
    <submittedName>
        <fullName evidence="6">Crp/Fnr family transcriptional regulator</fullName>
    </submittedName>
</protein>
<feature type="domain" description="HTH crp-type" evidence="5">
    <location>
        <begin position="148"/>
        <end position="216"/>
    </location>
</feature>